<organism evidence="18 19">
    <name type="scientific">Onishia taeanensis</name>
    <dbReference type="NCBI Taxonomy" id="284577"/>
    <lineage>
        <taxon>Bacteria</taxon>
        <taxon>Pseudomonadati</taxon>
        <taxon>Pseudomonadota</taxon>
        <taxon>Gammaproteobacteria</taxon>
        <taxon>Oceanospirillales</taxon>
        <taxon>Halomonadaceae</taxon>
        <taxon>Onishia</taxon>
    </lineage>
</organism>
<comment type="subcellular location">
    <subcellularLocation>
        <location evidence="3 16 17">Cell membrane</location>
        <topology evidence="3 16 17">Single-pass membrane protein</topology>
    </subcellularLocation>
</comment>
<keyword evidence="12 16" id="KW-0406">Ion transport</keyword>
<name>A0A328XVZ5_9GAMM</name>
<evidence type="ECO:0000256" key="4">
    <source>
        <dbReference type="ARBA" id="ARBA00005844"/>
    </source>
</evidence>
<evidence type="ECO:0000313" key="18">
    <source>
        <dbReference type="EMBL" id="RAR63543.1"/>
    </source>
</evidence>
<evidence type="ECO:0000256" key="10">
    <source>
        <dbReference type="ARBA" id="ARBA00022989"/>
    </source>
</evidence>
<keyword evidence="11 16" id="KW-0915">Sodium</keyword>
<proteinExistence type="inferred from homology"/>
<comment type="catalytic activity">
    <reaction evidence="15 16 17">
        <text>oxaloacetate + 2 Na(+)(in) + H(+) = pyruvate + 2 Na(+)(out) + CO2</text>
        <dbReference type="Rhea" id="RHEA:57724"/>
        <dbReference type="ChEBI" id="CHEBI:15361"/>
        <dbReference type="ChEBI" id="CHEBI:15378"/>
        <dbReference type="ChEBI" id="CHEBI:16452"/>
        <dbReference type="ChEBI" id="CHEBI:16526"/>
        <dbReference type="ChEBI" id="CHEBI:29101"/>
        <dbReference type="EC" id="7.2.4.2"/>
    </reaction>
</comment>
<dbReference type="InterPro" id="IPR005899">
    <property type="entry name" value="Na_pump_deCOase"/>
</dbReference>
<evidence type="ECO:0000256" key="14">
    <source>
        <dbReference type="ARBA" id="ARBA00023201"/>
    </source>
</evidence>
<evidence type="ECO:0000256" key="1">
    <source>
        <dbReference type="ARBA" id="ARBA00001959"/>
    </source>
</evidence>
<comment type="similarity">
    <text evidence="4 16 17">Belongs to the OadG family.</text>
</comment>
<evidence type="ECO:0000256" key="7">
    <source>
        <dbReference type="ARBA" id="ARBA00022475"/>
    </source>
</evidence>
<evidence type="ECO:0000313" key="19">
    <source>
        <dbReference type="Proteomes" id="UP000249700"/>
    </source>
</evidence>
<evidence type="ECO:0000256" key="12">
    <source>
        <dbReference type="ARBA" id="ARBA00023065"/>
    </source>
</evidence>
<keyword evidence="9 16" id="KW-1278">Translocase</keyword>
<dbReference type="GO" id="GO:0005886">
    <property type="term" value="C:plasma membrane"/>
    <property type="evidence" value="ECO:0007669"/>
    <property type="project" value="UniProtKB-SubCell"/>
</dbReference>
<comment type="subunit">
    <text evidence="5 16">Heterotrimer of an alpha, a beta and a gamma subunit.</text>
</comment>
<gene>
    <name evidence="16" type="primary">oadG</name>
    <name evidence="18" type="ORF">BCL93_102282</name>
</gene>
<dbReference type="EMBL" id="QLSX01000002">
    <property type="protein sequence ID" value="RAR63543.1"/>
    <property type="molecule type" value="Genomic_DNA"/>
</dbReference>
<protein>
    <recommendedName>
        <fullName evidence="16">Probable oxaloacetate decarboxylase gamma chain</fullName>
        <ecNumber evidence="16">7.2.4.2</ecNumber>
    </recommendedName>
</protein>
<evidence type="ECO:0000256" key="8">
    <source>
        <dbReference type="ARBA" id="ARBA00022692"/>
    </source>
</evidence>
<dbReference type="NCBIfam" id="TIGR01195">
    <property type="entry name" value="oadG_fam"/>
    <property type="match status" value="1"/>
</dbReference>
<keyword evidence="8 16" id="KW-0812">Transmembrane</keyword>
<dbReference type="GO" id="GO:0015451">
    <property type="term" value="F:decarboxylation-driven active transmembrane transporter activity"/>
    <property type="evidence" value="ECO:0007669"/>
    <property type="project" value="UniProtKB-EC"/>
</dbReference>
<evidence type="ECO:0000256" key="2">
    <source>
        <dbReference type="ARBA" id="ARBA00003002"/>
    </source>
</evidence>
<evidence type="ECO:0000256" key="5">
    <source>
        <dbReference type="ARBA" id="ARBA00011869"/>
    </source>
</evidence>
<comment type="cofactor">
    <cofactor evidence="1 16 17">
        <name>Na(+)</name>
        <dbReference type="ChEBI" id="CHEBI:29101"/>
    </cofactor>
</comment>
<evidence type="ECO:0000256" key="6">
    <source>
        <dbReference type="ARBA" id="ARBA00022448"/>
    </source>
</evidence>
<sequence>MVGRDRARGFHMQDSLMQEGLMLMAFGMGFVFVFLTVLVIATTGMSKLVARWAPVPAKPEAARAPAPAAQDDDLMVVISTAVHRYRQRHRR</sequence>
<evidence type="ECO:0000256" key="9">
    <source>
        <dbReference type="ARBA" id="ARBA00022967"/>
    </source>
</evidence>
<evidence type="ECO:0000256" key="15">
    <source>
        <dbReference type="ARBA" id="ARBA00048176"/>
    </source>
</evidence>
<dbReference type="EC" id="7.2.4.2" evidence="16"/>
<dbReference type="Pfam" id="PF04277">
    <property type="entry name" value="OAD_gamma"/>
    <property type="match status" value="1"/>
</dbReference>
<dbReference type="HAMAP" id="MF_00404">
    <property type="entry name" value="OadG"/>
    <property type="match status" value="1"/>
</dbReference>
<keyword evidence="10 16" id="KW-1133">Transmembrane helix</keyword>
<reference evidence="18 19" key="1">
    <citation type="submission" date="2018-06" db="EMBL/GenBank/DDBJ databases">
        <title>Comparative analysis of microorganisms from saline springs in Andes Mountain Range, Colombia.</title>
        <authorList>
            <person name="Rubin E."/>
        </authorList>
    </citation>
    <scope>NUCLEOTIDE SEQUENCE [LARGE SCALE GENOMIC DNA]</scope>
    <source>
        <strain evidence="18 19">USBA-857</strain>
    </source>
</reference>
<evidence type="ECO:0000256" key="3">
    <source>
        <dbReference type="ARBA" id="ARBA00004162"/>
    </source>
</evidence>
<dbReference type="GO" id="GO:0015081">
    <property type="term" value="F:sodium ion transmembrane transporter activity"/>
    <property type="evidence" value="ECO:0007669"/>
    <property type="project" value="UniProtKB-UniRule"/>
</dbReference>
<dbReference type="GO" id="GO:0036376">
    <property type="term" value="P:sodium ion export across plasma membrane"/>
    <property type="evidence" value="ECO:0007669"/>
    <property type="project" value="InterPro"/>
</dbReference>
<accession>A0A328XVZ5</accession>
<keyword evidence="14 16" id="KW-0739">Sodium transport</keyword>
<dbReference type="AlphaFoldDB" id="A0A328XVZ5"/>
<keyword evidence="6 16" id="KW-0813">Transport</keyword>
<feature type="transmembrane region" description="Helical" evidence="16 17">
    <location>
        <begin position="20"/>
        <end position="41"/>
    </location>
</feature>
<keyword evidence="13 16" id="KW-0472">Membrane</keyword>
<comment type="caution">
    <text evidence="18">The sequence shown here is derived from an EMBL/GenBank/DDBJ whole genome shotgun (WGS) entry which is preliminary data.</text>
</comment>
<dbReference type="InterPro" id="IPR023424">
    <property type="entry name" value="OadG"/>
</dbReference>
<comment type="function">
    <text evidence="2 16 17">Catalyzes the decarboxylation of oxaloacetate coupled to Na(+) translocation.</text>
</comment>
<dbReference type="Proteomes" id="UP000249700">
    <property type="component" value="Unassembled WGS sequence"/>
</dbReference>
<evidence type="ECO:0000256" key="17">
    <source>
        <dbReference type="RuleBase" id="RU004278"/>
    </source>
</evidence>
<evidence type="ECO:0000256" key="11">
    <source>
        <dbReference type="ARBA" id="ARBA00023053"/>
    </source>
</evidence>
<evidence type="ECO:0000256" key="16">
    <source>
        <dbReference type="HAMAP-Rule" id="MF_00404"/>
    </source>
</evidence>
<keyword evidence="7 16" id="KW-1003">Cell membrane</keyword>
<dbReference type="GO" id="GO:0008948">
    <property type="term" value="F:oxaloacetate decarboxylase activity"/>
    <property type="evidence" value="ECO:0007669"/>
    <property type="project" value="UniProtKB-UniRule"/>
</dbReference>
<evidence type="ECO:0000256" key="13">
    <source>
        <dbReference type="ARBA" id="ARBA00023136"/>
    </source>
</evidence>